<evidence type="ECO:0000313" key="2">
    <source>
        <dbReference type="EMBL" id="GIQ88410.1"/>
    </source>
</evidence>
<sequence length="111" mass="12383">HPELMDRVSKLLKKDEAEEDEDGDIDMEGGSEGESGESEGDVDMDATPARSGVSVHDATVRREDYTKAEWKAYCKEQKEARRDQRAGKLPKHVKKKGKQAARAAKRGGKRK</sequence>
<feature type="compositionally biased region" description="Acidic residues" evidence="1">
    <location>
        <begin position="17"/>
        <end position="44"/>
    </location>
</feature>
<accession>A0A9K3GN45</accession>
<keyword evidence="3" id="KW-1185">Reference proteome</keyword>
<comment type="caution">
    <text evidence="2">The sequence shown here is derived from an EMBL/GenBank/DDBJ whole genome shotgun (WGS) entry which is preliminary data.</text>
</comment>
<feature type="compositionally biased region" description="Basic and acidic residues" evidence="1">
    <location>
        <begin position="77"/>
        <end position="86"/>
    </location>
</feature>
<feature type="region of interest" description="Disordered" evidence="1">
    <location>
        <begin position="77"/>
        <end position="111"/>
    </location>
</feature>
<dbReference type="Proteomes" id="UP000265618">
    <property type="component" value="Unassembled WGS sequence"/>
</dbReference>
<proteinExistence type="predicted"/>
<evidence type="ECO:0000313" key="3">
    <source>
        <dbReference type="Proteomes" id="UP000265618"/>
    </source>
</evidence>
<dbReference type="EMBL" id="BDIP01004047">
    <property type="protein sequence ID" value="GIQ88410.1"/>
    <property type="molecule type" value="Genomic_DNA"/>
</dbReference>
<reference evidence="2 3" key="1">
    <citation type="journal article" date="2018" name="PLoS ONE">
        <title>The draft genome of Kipferlia bialata reveals reductive genome evolution in fornicate parasites.</title>
        <authorList>
            <person name="Tanifuji G."/>
            <person name="Takabayashi S."/>
            <person name="Kume K."/>
            <person name="Takagi M."/>
            <person name="Nakayama T."/>
            <person name="Kamikawa R."/>
            <person name="Inagaki Y."/>
            <person name="Hashimoto T."/>
        </authorList>
    </citation>
    <scope>NUCLEOTIDE SEQUENCE [LARGE SCALE GENOMIC DNA]</scope>
    <source>
        <strain evidence="2">NY0173</strain>
    </source>
</reference>
<dbReference type="AlphaFoldDB" id="A0A9K3GN45"/>
<protein>
    <submittedName>
        <fullName evidence="2">Uncharacterized protein</fullName>
    </submittedName>
</protein>
<gene>
    <name evidence="2" type="ORF">KIPB_010653</name>
</gene>
<feature type="region of interest" description="Disordered" evidence="1">
    <location>
        <begin position="1"/>
        <end position="62"/>
    </location>
</feature>
<name>A0A9K3GN45_9EUKA</name>
<feature type="non-terminal residue" evidence="2">
    <location>
        <position position="1"/>
    </location>
</feature>
<feature type="compositionally biased region" description="Basic and acidic residues" evidence="1">
    <location>
        <begin position="1"/>
        <end position="16"/>
    </location>
</feature>
<feature type="compositionally biased region" description="Basic residues" evidence="1">
    <location>
        <begin position="88"/>
        <end position="111"/>
    </location>
</feature>
<evidence type="ECO:0000256" key="1">
    <source>
        <dbReference type="SAM" id="MobiDB-lite"/>
    </source>
</evidence>
<organism evidence="2 3">
    <name type="scientific">Kipferlia bialata</name>
    <dbReference type="NCBI Taxonomy" id="797122"/>
    <lineage>
        <taxon>Eukaryota</taxon>
        <taxon>Metamonada</taxon>
        <taxon>Carpediemonas-like organisms</taxon>
        <taxon>Kipferlia</taxon>
    </lineage>
</organism>